<proteinExistence type="predicted"/>
<protein>
    <submittedName>
        <fullName evidence="2">Uncharacterized protein</fullName>
    </submittedName>
</protein>
<dbReference type="AlphaFoldDB" id="A0AA40LG91"/>
<evidence type="ECO:0000256" key="1">
    <source>
        <dbReference type="SAM" id="MobiDB-lite"/>
    </source>
</evidence>
<evidence type="ECO:0000313" key="3">
    <source>
        <dbReference type="Proteomes" id="UP001177744"/>
    </source>
</evidence>
<feature type="region of interest" description="Disordered" evidence="1">
    <location>
        <begin position="43"/>
        <end position="94"/>
    </location>
</feature>
<sequence>RFCRVTAGKALTGPFFLWEERARHSRLTASAGVRWDVSYLLNEMPASPSAPHPHPARGPPRSRAGSSSPLPPPRCTGSPRTAEGARLPGRPQPWLLDEPALQALFPLDAIPNPLQLRGARVSGLNQERPPEKAP</sequence>
<gene>
    <name evidence="2" type="ORF">QTO34_009091</name>
</gene>
<feature type="non-terminal residue" evidence="2">
    <location>
        <position position="1"/>
    </location>
</feature>
<evidence type="ECO:0000313" key="2">
    <source>
        <dbReference type="EMBL" id="KAK1331142.1"/>
    </source>
</evidence>
<dbReference type="EMBL" id="JAULJE010000020">
    <property type="protein sequence ID" value="KAK1331142.1"/>
    <property type="molecule type" value="Genomic_DNA"/>
</dbReference>
<feature type="compositionally biased region" description="Low complexity" evidence="1">
    <location>
        <begin position="59"/>
        <end position="68"/>
    </location>
</feature>
<comment type="caution">
    <text evidence="2">The sequence shown here is derived from an EMBL/GenBank/DDBJ whole genome shotgun (WGS) entry which is preliminary data.</text>
</comment>
<accession>A0AA40LG91</accession>
<organism evidence="2 3">
    <name type="scientific">Cnephaeus nilssonii</name>
    <name type="common">Northern bat</name>
    <name type="synonym">Eptesicus nilssonii</name>
    <dbReference type="NCBI Taxonomy" id="3371016"/>
    <lineage>
        <taxon>Eukaryota</taxon>
        <taxon>Metazoa</taxon>
        <taxon>Chordata</taxon>
        <taxon>Craniata</taxon>
        <taxon>Vertebrata</taxon>
        <taxon>Euteleostomi</taxon>
        <taxon>Mammalia</taxon>
        <taxon>Eutheria</taxon>
        <taxon>Laurasiatheria</taxon>
        <taxon>Chiroptera</taxon>
        <taxon>Yangochiroptera</taxon>
        <taxon>Vespertilionidae</taxon>
        <taxon>Cnephaeus</taxon>
    </lineage>
</organism>
<reference evidence="2" key="1">
    <citation type="submission" date="2023-06" db="EMBL/GenBank/DDBJ databases">
        <title>Reference genome for the Northern bat (Eptesicus nilssonii), a most northern bat species.</title>
        <authorList>
            <person name="Laine V.N."/>
            <person name="Pulliainen A.T."/>
            <person name="Lilley T.M."/>
        </authorList>
    </citation>
    <scope>NUCLEOTIDE SEQUENCE</scope>
    <source>
        <strain evidence="2">BLF_Eptnil</strain>
        <tissue evidence="2">Kidney</tissue>
    </source>
</reference>
<feature type="compositionally biased region" description="Pro residues" evidence="1">
    <location>
        <begin position="48"/>
        <end position="58"/>
    </location>
</feature>
<dbReference type="Proteomes" id="UP001177744">
    <property type="component" value="Unassembled WGS sequence"/>
</dbReference>
<name>A0AA40LG91_CNENI</name>
<keyword evidence="3" id="KW-1185">Reference proteome</keyword>